<reference evidence="2" key="1">
    <citation type="submission" date="2016-11" db="EMBL/GenBank/DDBJ databases">
        <authorList>
            <person name="Varghese N."/>
            <person name="Submissions S."/>
        </authorList>
    </citation>
    <scope>NUCLEOTIDE SEQUENCE [LARGE SCALE GENOMIC DNA]</scope>
    <source>
        <strain evidence="2">DSM 26899</strain>
    </source>
</reference>
<organism evidence="1 2">
    <name type="scientific">Chryseobacterium polytrichastri</name>
    <dbReference type="NCBI Taxonomy" id="1302687"/>
    <lineage>
        <taxon>Bacteria</taxon>
        <taxon>Pseudomonadati</taxon>
        <taxon>Bacteroidota</taxon>
        <taxon>Flavobacteriia</taxon>
        <taxon>Flavobacteriales</taxon>
        <taxon>Weeksellaceae</taxon>
        <taxon>Chryseobacterium group</taxon>
        <taxon>Chryseobacterium</taxon>
    </lineage>
</organism>
<dbReference type="InterPro" id="IPR010664">
    <property type="entry name" value="LipoPS_assembly_LptC-rel"/>
</dbReference>
<sequence length="209" mass="24079">MLISGSERLYITKMKFVKNRSYKNIAYLLSCAIFFILTSCEEDLTKDKSVQSKNFPSTIIYNAKIIQRDSGFISMKALAPMIEKYELIDSPYTVAKKGINIEFFDKKKPKVPGTITAKYARIFEYKKFYEAKGNVRITTNEGQKFAMQSIFWDQRKNRIYTHDTVFVTMEDGSTLVGANGMTAKDDFSEYTFYKNSGNFSTQKLSESKK</sequence>
<keyword evidence="2" id="KW-1185">Reference proteome</keyword>
<dbReference type="Proteomes" id="UP000184364">
    <property type="component" value="Unassembled WGS sequence"/>
</dbReference>
<dbReference type="AlphaFoldDB" id="A0A1M7D7J8"/>
<name>A0A1M7D7J8_9FLAO</name>
<dbReference type="Gene3D" id="2.60.450.10">
    <property type="entry name" value="Lipopolysaccharide (LPS) transport protein A like domain"/>
    <property type="match status" value="1"/>
</dbReference>
<gene>
    <name evidence="1" type="ORF">SAMN05444267_102421</name>
</gene>
<proteinExistence type="predicted"/>
<dbReference type="GO" id="GO:0005886">
    <property type="term" value="C:plasma membrane"/>
    <property type="evidence" value="ECO:0007669"/>
    <property type="project" value="InterPro"/>
</dbReference>
<dbReference type="STRING" id="1302687.SAMN05444267_102421"/>
<dbReference type="GO" id="GO:0015221">
    <property type="term" value="F:lipopolysaccharide transmembrane transporter activity"/>
    <property type="evidence" value="ECO:0007669"/>
    <property type="project" value="InterPro"/>
</dbReference>
<evidence type="ECO:0000313" key="2">
    <source>
        <dbReference type="Proteomes" id="UP000184364"/>
    </source>
</evidence>
<dbReference type="InterPro" id="IPR026265">
    <property type="entry name" value="LptC"/>
</dbReference>
<dbReference type="NCBIfam" id="TIGR04409">
    <property type="entry name" value="LptC_YrbK"/>
    <property type="match status" value="1"/>
</dbReference>
<evidence type="ECO:0000313" key="1">
    <source>
        <dbReference type="EMBL" id="SHL75353.1"/>
    </source>
</evidence>
<dbReference type="Pfam" id="PF06835">
    <property type="entry name" value="LptC"/>
    <property type="match status" value="1"/>
</dbReference>
<protein>
    <submittedName>
        <fullName evidence="1">LPS export ABC transporter protein LptC</fullName>
    </submittedName>
</protein>
<accession>A0A1M7D7J8</accession>
<dbReference type="EMBL" id="FRAV01000024">
    <property type="protein sequence ID" value="SHL75353.1"/>
    <property type="molecule type" value="Genomic_DNA"/>
</dbReference>